<gene>
    <name evidence="2" type="ORF">L861_06575</name>
</gene>
<feature type="region of interest" description="Disordered" evidence="1">
    <location>
        <begin position="119"/>
        <end position="163"/>
    </location>
</feature>
<evidence type="ECO:0000313" key="3">
    <source>
        <dbReference type="Proteomes" id="UP000014463"/>
    </source>
</evidence>
<comment type="caution">
    <text evidence="2">The sequence shown here is derived from an EMBL/GenBank/DDBJ whole genome shotgun (WGS) entry which is preliminary data.</text>
</comment>
<organism evidence="2 3">
    <name type="scientific">Litchfieldella anticariensis (strain DSM 16096 / CECT 5854 / CIP 108499 / LMG 22089 / FP35)</name>
    <name type="common">Halomonas anticariensis</name>
    <dbReference type="NCBI Taxonomy" id="1121939"/>
    <lineage>
        <taxon>Bacteria</taxon>
        <taxon>Pseudomonadati</taxon>
        <taxon>Pseudomonadota</taxon>
        <taxon>Gammaproteobacteria</taxon>
        <taxon>Oceanospirillales</taxon>
        <taxon>Halomonadaceae</taxon>
        <taxon>Litchfieldella</taxon>
    </lineage>
</organism>
<keyword evidence="3" id="KW-1185">Reference proteome</keyword>
<feature type="compositionally biased region" description="Polar residues" evidence="1">
    <location>
        <begin position="130"/>
        <end position="141"/>
    </location>
</feature>
<protein>
    <submittedName>
        <fullName evidence="2">Uncharacterized protein</fullName>
    </submittedName>
</protein>
<reference evidence="2 3" key="1">
    <citation type="journal article" date="2013" name="Genome Announc.">
        <title>Draft genome sequence of the moderately halophilic gammaproteobacterium Halomonas anticariensis FP35.</title>
        <authorList>
            <person name="Tahrioui A."/>
            <person name="Quesada E."/>
            <person name="Llamas I."/>
        </authorList>
    </citation>
    <scope>NUCLEOTIDE SEQUENCE [LARGE SCALE GENOMIC DNA]</scope>
    <source>
        <strain evidence="3">DSM 16096 / CECT 5854 / LMG 22089 / FP35</strain>
    </source>
</reference>
<evidence type="ECO:0000313" key="2">
    <source>
        <dbReference type="EMBL" id="EPC00599.1"/>
    </source>
</evidence>
<accession>S2KYW5</accession>
<evidence type="ECO:0000256" key="1">
    <source>
        <dbReference type="SAM" id="MobiDB-lite"/>
    </source>
</evidence>
<dbReference type="RefSeq" id="WP_016418588.1">
    <property type="nucleotide sequence ID" value="NZ_AUAB01000035.1"/>
</dbReference>
<dbReference type="eggNOG" id="ENOG5033W99">
    <property type="taxonomic scope" value="Bacteria"/>
</dbReference>
<dbReference type="AlphaFoldDB" id="S2KYW5"/>
<dbReference type="OrthoDB" id="6199459at2"/>
<dbReference type="Proteomes" id="UP000014463">
    <property type="component" value="Unassembled WGS sequence"/>
</dbReference>
<dbReference type="PATRIC" id="fig|1121939.11.peg.4077"/>
<sequence length="328" mass="37854">MKTITHAYCIDLDRIVTIDEARFEYLSLPSPRPPRFRYLCEYPACQEKQVRVAAVNDDKPIEESNVFKAPHFRRWQQEPHAAGCPWMEDEASPVQEEGESDNDFQRRLARAKLTDFIDRFDPPVPGYDDPTSSTNGDQNTVGAPPKPPHQDRPQASSRPGKHRTSVLDRLVNTYIESGKLLSWEERQRLELQVGGIGTIRLVDYFQSLKRCSLQTRDRVMYGGANLERRYGEGALFHFFDTIAVEGPDGETKPVKVRLYISPKQVVSCRHRHYIKEILENEETPYYRLYAIGSLHYDPRYRTVSLQVEDLRQLSILRAPPNSRKSTST</sequence>
<proteinExistence type="predicted"/>
<dbReference type="EMBL" id="ASTJ01000040">
    <property type="protein sequence ID" value="EPC00599.1"/>
    <property type="molecule type" value="Genomic_DNA"/>
</dbReference>
<name>S2KYW5_LITA3</name>